<dbReference type="GeneID" id="19139218"/>
<evidence type="ECO:0000313" key="1">
    <source>
        <dbReference type="EMBL" id="EMD62349.1"/>
    </source>
</evidence>
<dbReference type="HOGENOM" id="CLU_2978784_0_0_1"/>
<keyword evidence="2" id="KW-1185">Reference proteome</keyword>
<protein>
    <submittedName>
        <fullName evidence="1">Uncharacterized protein</fullName>
    </submittedName>
</protein>
<organism evidence="1 2">
    <name type="scientific">Cochliobolus sativus (strain ND90Pr / ATCC 201652)</name>
    <name type="common">Common root rot and spot blotch fungus</name>
    <name type="synonym">Bipolaris sorokiniana</name>
    <dbReference type="NCBI Taxonomy" id="665912"/>
    <lineage>
        <taxon>Eukaryota</taxon>
        <taxon>Fungi</taxon>
        <taxon>Dikarya</taxon>
        <taxon>Ascomycota</taxon>
        <taxon>Pezizomycotina</taxon>
        <taxon>Dothideomycetes</taxon>
        <taxon>Pleosporomycetidae</taxon>
        <taxon>Pleosporales</taxon>
        <taxon>Pleosporineae</taxon>
        <taxon>Pleosporaceae</taxon>
        <taxon>Bipolaris</taxon>
    </lineage>
</organism>
<name>M2R5A7_COCSN</name>
<accession>M2R5A7</accession>
<evidence type="ECO:0000313" key="2">
    <source>
        <dbReference type="Proteomes" id="UP000016934"/>
    </source>
</evidence>
<sequence>MLVLKPDGDHYKRVGILNFRNLGIHKDRRDFTESKSLIKGENGCFWMKDFRQNAIEVE</sequence>
<dbReference type="KEGG" id="bsc:COCSADRAFT_38302"/>
<dbReference type="Proteomes" id="UP000016934">
    <property type="component" value="Unassembled WGS sequence"/>
</dbReference>
<proteinExistence type="predicted"/>
<dbReference type="AlphaFoldDB" id="M2R5A7"/>
<reference evidence="2" key="2">
    <citation type="journal article" date="2013" name="PLoS Genet.">
        <title>Comparative genome structure, secondary metabolite, and effector coding capacity across Cochliobolus pathogens.</title>
        <authorList>
            <person name="Condon B.J."/>
            <person name="Leng Y."/>
            <person name="Wu D."/>
            <person name="Bushley K.E."/>
            <person name="Ohm R.A."/>
            <person name="Otillar R."/>
            <person name="Martin J."/>
            <person name="Schackwitz W."/>
            <person name="Grimwood J."/>
            <person name="MohdZainudin N."/>
            <person name="Xue C."/>
            <person name="Wang R."/>
            <person name="Manning V.A."/>
            <person name="Dhillon B."/>
            <person name="Tu Z.J."/>
            <person name="Steffenson B.J."/>
            <person name="Salamov A."/>
            <person name="Sun H."/>
            <person name="Lowry S."/>
            <person name="LaButti K."/>
            <person name="Han J."/>
            <person name="Copeland A."/>
            <person name="Lindquist E."/>
            <person name="Barry K."/>
            <person name="Schmutz J."/>
            <person name="Baker S.E."/>
            <person name="Ciuffetti L.M."/>
            <person name="Grigoriev I.V."/>
            <person name="Zhong S."/>
            <person name="Turgeon B.G."/>
        </authorList>
    </citation>
    <scope>NUCLEOTIDE SEQUENCE [LARGE SCALE GENOMIC DNA]</scope>
    <source>
        <strain evidence="2">ND90Pr / ATCC 201652</strain>
    </source>
</reference>
<gene>
    <name evidence="1" type="ORF">COCSADRAFT_38302</name>
</gene>
<dbReference type="EMBL" id="KB445646">
    <property type="protein sequence ID" value="EMD62349.1"/>
    <property type="molecule type" value="Genomic_DNA"/>
</dbReference>
<dbReference type="OMA" id="GENGCFW"/>
<dbReference type="OrthoDB" id="3657380at2759"/>
<dbReference type="RefSeq" id="XP_007701584.1">
    <property type="nucleotide sequence ID" value="XM_007703394.1"/>
</dbReference>
<reference evidence="1 2" key="1">
    <citation type="journal article" date="2012" name="PLoS Pathog.">
        <title>Diverse lifestyles and strategies of plant pathogenesis encoded in the genomes of eighteen Dothideomycetes fungi.</title>
        <authorList>
            <person name="Ohm R.A."/>
            <person name="Feau N."/>
            <person name="Henrissat B."/>
            <person name="Schoch C.L."/>
            <person name="Horwitz B.A."/>
            <person name="Barry K.W."/>
            <person name="Condon B.J."/>
            <person name="Copeland A.C."/>
            <person name="Dhillon B."/>
            <person name="Glaser F."/>
            <person name="Hesse C.N."/>
            <person name="Kosti I."/>
            <person name="LaButti K."/>
            <person name="Lindquist E.A."/>
            <person name="Lucas S."/>
            <person name="Salamov A.A."/>
            <person name="Bradshaw R.E."/>
            <person name="Ciuffetti L."/>
            <person name="Hamelin R.C."/>
            <person name="Kema G.H.J."/>
            <person name="Lawrence C."/>
            <person name="Scott J.A."/>
            <person name="Spatafora J.W."/>
            <person name="Turgeon B.G."/>
            <person name="de Wit P.J.G.M."/>
            <person name="Zhong S."/>
            <person name="Goodwin S.B."/>
            <person name="Grigoriev I.V."/>
        </authorList>
    </citation>
    <scope>NUCLEOTIDE SEQUENCE [LARGE SCALE GENOMIC DNA]</scope>
    <source>
        <strain evidence="2">ND90Pr / ATCC 201652</strain>
    </source>
</reference>